<evidence type="ECO:0000313" key="2">
    <source>
        <dbReference type="EMBL" id="KEQ97374.1"/>
    </source>
</evidence>
<dbReference type="OrthoDB" id="10335073at2759"/>
<dbReference type="GeneID" id="25371966"/>
<keyword evidence="1" id="KW-0812">Transmembrane</keyword>
<reference evidence="2 3" key="1">
    <citation type="journal article" date="2014" name="BMC Genomics">
        <title>Genome sequencing of four Aureobasidium pullulans varieties: biotechnological potential, stress tolerance, and description of new species.</title>
        <authorList>
            <person name="Gostin Ar C."/>
            <person name="Ohm R.A."/>
            <person name="Kogej T."/>
            <person name="Sonjak S."/>
            <person name="Turk M."/>
            <person name="Zajc J."/>
            <person name="Zalar P."/>
            <person name="Grube M."/>
            <person name="Sun H."/>
            <person name="Han J."/>
            <person name="Sharma A."/>
            <person name="Chiniquy J."/>
            <person name="Ngan C.Y."/>
            <person name="Lipzen A."/>
            <person name="Barry K."/>
            <person name="Grigoriev I.V."/>
            <person name="Gunde-Cimerman N."/>
        </authorList>
    </citation>
    <scope>NUCLEOTIDE SEQUENCE [LARGE SCALE GENOMIC DNA]</scope>
    <source>
        <strain evidence="2 3">EXF-2481</strain>
    </source>
</reference>
<organism evidence="2 3">
    <name type="scientific">Aureobasidium subglaciale (strain EXF-2481)</name>
    <name type="common">Aureobasidium pullulans var. subglaciale</name>
    <dbReference type="NCBI Taxonomy" id="1043005"/>
    <lineage>
        <taxon>Eukaryota</taxon>
        <taxon>Fungi</taxon>
        <taxon>Dikarya</taxon>
        <taxon>Ascomycota</taxon>
        <taxon>Pezizomycotina</taxon>
        <taxon>Dothideomycetes</taxon>
        <taxon>Dothideomycetidae</taxon>
        <taxon>Dothideales</taxon>
        <taxon>Saccotheciaceae</taxon>
        <taxon>Aureobasidium</taxon>
    </lineage>
</organism>
<proteinExistence type="predicted"/>
<sequence length="150" mass="16910">MILEYETFKIVMFLVFNFFHVYIGPVWMRFFVELCITVYDSPIVYLGSLFIAMELYPSLINLSDMALEEGRSILALALFLTISKVVLQLRADGFPTGRMGSRIIRADLMIYTLGVIAFDDAHANQGESIILCGLVVLVAPLHYMIGYVLA</sequence>
<dbReference type="Proteomes" id="UP000030641">
    <property type="component" value="Unassembled WGS sequence"/>
</dbReference>
<dbReference type="RefSeq" id="XP_013345999.1">
    <property type="nucleotide sequence ID" value="XM_013490545.1"/>
</dbReference>
<feature type="transmembrane region" description="Helical" evidence="1">
    <location>
        <begin position="30"/>
        <end position="53"/>
    </location>
</feature>
<dbReference type="InParanoid" id="A0A074YMP6"/>
<keyword evidence="3" id="KW-1185">Reference proteome</keyword>
<keyword evidence="1" id="KW-0472">Membrane</keyword>
<feature type="transmembrane region" description="Helical" evidence="1">
    <location>
        <begin position="73"/>
        <end position="91"/>
    </location>
</feature>
<name>A0A074YMP6_AURSE</name>
<keyword evidence="1" id="KW-1133">Transmembrane helix</keyword>
<protein>
    <submittedName>
        <fullName evidence="2">Uncharacterized protein</fullName>
    </submittedName>
</protein>
<dbReference type="AlphaFoldDB" id="A0A074YMP6"/>
<dbReference type="HOGENOM" id="CLU_1740148_0_0_1"/>
<gene>
    <name evidence="2" type="ORF">AUEXF2481DRAFT_87146</name>
</gene>
<dbReference type="EMBL" id="KL584754">
    <property type="protein sequence ID" value="KEQ97374.1"/>
    <property type="molecule type" value="Genomic_DNA"/>
</dbReference>
<evidence type="ECO:0000256" key="1">
    <source>
        <dbReference type="SAM" id="Phobius"/>
    </source>
</evidence>
<evidence type="ECO:0000313" key="3">
    <source>
        <dbReference type="Proteomes" id="UP000030641"/>
    </source>
</evidence>
<accession>A0A074YMP6</accession>
<feature type="transmembrane region" description="Helical" evidence="1">
    <location>
        <begin position="128"/>
        <end position="149"/>
    </location>
</feature>